<name>A0A7S0SA14_9CHLO</name>
<protein>
    <recommendedName>
        <fullName evidence="2">Rhodanese domain-containing protein</fullName>
    </recommendedName>
</protein>
<evidence type="ECO:0000313" key="3">
    <source>
        <dbReference type="EMBL" id="CAD8701062.1"/>
    </source>
</evidence>
<dbReference type="InterPro" id="IPR022111">
    <property type="entry name" value="Rhodanese_C"/>
</dbReference>
<dbReference type="InterPro" id="IPR035979">
    <property type="entry name" value="RBD_domain_sf"/>
</dbReference>
<dbReference type="PROSITE" id="PS50206">
    <property type="entry name" value="RHODANESE_3"/>
    <property type="match status" value="1"/>
</dbReference>
<dbReference type="SMART" id="SM00450">
    <property type="entry name" value="RHOD"/>
    <property type="match status" value="1"/>
</dbReference>
<proteinExistence type="predicted"/>
<feature type="region of interest" description="Disordered" evidence="1">
    <location>
        <begin position="491"/>
        <end position="512"/>
    </location>
</feature>
<gene>
    <name evidence="3" type="ORF">MANT1106_LOCUS3744</name>
</gene>
<dbReference type="Pfam" id="PF17773">
    <property type="entry name" value="UPF0176_N"/>
    <property type="match status" value="1"/>
</dbReference>
<dbReference type="Pfam" id="PF12368">
    <property type="entry name" value="Rhodanese_C"/>
    <property type="match status" value="1"/>
</dbReference>
<dbReference type="InterPro" id="IPR020936">
    <property type="entry name" value="TrhO"/>
</dbReference>
<feature type="domain" description="Rhodanese" evidence="2">
    <location>
        <begin position="161"/>
        <end position="270"/>
    </location>
</feature>
<dbReference type="AlphaFoldDB" id="A0A7S0SA14"/>
<dbReference type="InterPro" id="IPR036873">
    <property type="entry name" value="Rhodanese-like_dom_sf"/>
</dbReference>
<reference evidence="3" key="1">
    <citation type="submission" date="2021-01" db="EMBL/GenBank/DDBJ databases">
        <authorList>
            <person name="Corre E."/>
            <person name="Pelletier E."/>
            <person name="Niang G."/>
            <person name="Scheremetjew M."/>
            <person name="Finn R."/>
            <person name="Kale V."/>
            <person name="Holt S."/>
            <person name="Cochrane G."/>
            <person name="Meng A."/>
            <person name="Brown T."/>
            <person name="Cohen L."/>
        </authorList>
    </citation>
    <scope>NUCLEOTIDE SEQUENCE</scope>
    <source>
        <strain evidence="3">SL-175</strain>
    </source>
</reference>
<dbReference type="PANTHER" id="PTHR43268:SF7">
    <property type="entry name" value="RHODANESE DOMAIN-CONTAINING PROTEIN"/>
    <property type="match status" value="1"/>
</dbReference>
<evidence type="ECO:0000259" key="2">
    <source>
        <dbReference type="PROSITE" id="PS50206"/>
    </source>
</evidence>
<dbReference type="InterPro" id="IPR012677">
    <property type="entry name" value="Nucleotide-bd_a/b_plait_sf"/>
</dbReference>
<sequence>MGAQDKEKFVEAGARSVAHKPLPPPTTMEGITQVLFYQYVEPVWSARRQKQALAEFNRLANLHGVTGRGRIALEGVNCTLTGSPLGARALCEGLRAWDPALFDDTDFKLTDGLKATEKFKALTLKNTQELVAYGLGGERAPLLKQNTAKHIEADEYHAMLGQKDTVVIDVRNYYETVIGRIEPPAGGAEFLDPMMRNSREFPKWLNAPETKEKLKGKKVMMYCTGGIRCERATALLSQMERAEDELETQGIFHVRGGIDRYLKTFPEGGYWKGRNYLFDLRGEQKAEDKAEQEVDQETDSYCCVCKDHHGLYKGKHVCSNKDCKVPVIVCDRCRKRAESELKSALLCPLCETGHELRDLPLPDLVGQKRKLALAGNDTAGAKKRATKTDLEHVRWVHVARLPLTVTASDVRLALAGVVPGKGAPTGVSTASGGGRVEWIADQDTGFYYGSAYVEFPGVEDAEVAVARAAEAPPRVGGRCVRVNFAPVRAKDAGRAGNVGDRPPIPGTPGRGN</sequence>
<dbReference type="Pfam" id="PF00581">
    <property type="entry name" value="Rhodanese"/>
    <property type="match status" value="1"/>
</dbReference>
<dbReference type="GO" id="GO:0003676">
    <property type="term" value="F:nucleic acid binding"/>
    <property type="evidence" value="ECO:0007669"/>
    <property type="project" value="InterPro"/>
</dbReference>
<dbReference type="SUPFAM" id="SSF54928">
    <property type="entry name" value="RNA-binding domain, RBD"/>
    <property type="match status" value="1"/>
</dbReference>
<dbReference type="Gene3D" id="3.40.250.10">
    <property type="entry name" value="Rhodanese-like domain"/>
    <property type="match status" value="1"/>
</dbReference>
<dbReference type="Gene3D" id="3.30.70.330">
    <property type="match status" value="1"/>
</dbReference>
<dbReference type="EMBL" id="HBFC01006666">
    <property type="protein sequence ID" value="CAD8701062.1"/>
    <property type="molecule type" value="Transcribed_RNA"/>
</dbReference>
<dbReference type="SUPFAM" id="SSF52821">
    <property type="entry name" value="Rhodanese/Cell cycle control phosphatase"/>
    <property type="match status" value="1"/>
</dbReference>
<organism evidence="3">
    <name type="scientific">Mantoniella antarctica</name>
    <dbReference type="NCBI Taxonomy" id="81844"/>
    <lineage>
        <taxon>Eukaryota</taxon>
        <taxon>Viridiplantae</taxon>
        <taxon>Chlorophyta</taxon>
        <taxon>Mamiellophyceae</taxon>
        <taxon>Mamiellales</taxon>
        <taxon>Mamiellaceae</taxon>
        <taxon>Mantoniella</taxon>
    </lineage>
</organism>
<accession>A0A7S0SA14</accession>
<dbReference type="InterPro" id="IPR001763">
    <property type="entry name" value="Rhodanese-like_dom"/>
</dbReference>
<dbReference type="PANTHER" id="PTHR43268">
    <property type="entry name" value="THIOSULFATE SULFURTRANSFERASE/RHODANESE-LIKE DOMAIN-CONTAINING PROTEIN 2"/>
    <property type="match status" value="1"/>
</dbReference>
<dbReference type="InterPro" id="IPR040503">
    <property type="entry name" value="TRHO_N"/>
</dbReference>
<evidence type="ECO:0000256" key="1">
    <source>
        <dbReference type="SAM" id="MobiDB-lite"/>
    </source>
</evidence>